<evidence type="ECO:0000259" key="1">
    <source>
        <dbReference type="Pfam" id="PF03235"/>
    </source>
</evidence>
<accession>A0A1I5D993</accession>
<sequence>MSTRLMFKSVNDLLDEKFYVPYYQRGYRWTKQQVIDLLNDIWGFTQKEGNDKFYCLQPVVVKKVLNTIINEEYWEVVDGQQRLTTLYILLYYLTKEVLKVDSLKEEYGKEIFTISYETRPGSAKFLKNLEKDNSNIDYYYMHTTYETIKEWFTDSNNIENRTDRFNFLSTLLGRKGKEKSVQVIWYEVPVEVNSNELFTRLNLGKIPLTNSELVKALFLSETSFEKDDKQEQKKTEIAILWDSMEQRLNDEKYWAFITNENPEDYSNKIELLLDLIAKKSDKNKDPLSTFLHFYKVVNGKSKDLWSLWLDIEKYDQTLVEWYKNRDLYHKIGYLITIGVSLADLVERSLGEPKSAFTYYIDSEIAKSIRFNLESLSYENKGDYSKIYRVLTLFNIESLRTNESALDYYPFSLHKKSNWSIEHIHAQNAEGLDKTKKEQWKQWTDSHLKLIVDFQNQIEDIQLKEQLRKLESEILEVNYEVLNWDKFMLLANRIGIFFSEKETIYSDEMHGLSNLALLGQAENSALNNGVFELKRRTIISMDKDGKYIPICTKRVFLKYYNKNATQGNYYFWSYEDRKNYLEEIKAVLRRSGYLIKIEGEV</sequence>
<keyword evidence="3" id="KW-1185">Reference proteome</keyword>
<proteinExistence type="predicted"/>
<organism evidence="2 3">
    <name type="scientific">Proteiniclasticum ruminis</name>
    <dbReference type="NCBI Taxonomy" id="398199"/>
    <lineage>
        <taxon>Bacteria</taxon>
        <taxon>Bacillati</taxon>
        <taxon>Bacillota</taxon>
        <taxon>Clostridia</taxon>
        <taxon>Eubacteriales</taxon>
        <taxon>Clostridiaceae</taxon>
        <taxon>Proteiniclasticum</taxon>
    </lineage>
</organism>
<dbReference type="RefSeq" id="WP_083422775.1">
    <property type="nucleotide sequence ID" value="NZ_FOVK01000008.1"/>
</dbReference>
<dbReference type="InterPro" id="IPR004919">
    <property type="entry name" value="GmrSD_N"/>
</dbReference>
<dbReference type="PANTHER" id="PTHR35149">
    <property type="entry name" value="SLL5132 PROTEIN"/>
    <property type="match status" value="1"/>
</dbReference>
<dbReference type="OrthoDB" id="9798761at2"/>
<gene>
    <name evidence="2" type="ORF">SAMN04488695_108107</name>
</gene>
<reference evidence="2 3" key="1">
    <citation type="submission" date="2016-10" db="EMBL/GenBank/DDBJ databases">
        <authorList>
            <person name="de Groot N.N."/>
        </authorList>
    </citation>
    <scope>NUCLEOTIDE SEQUENCE [LARGE SCALE GENOMIC DNA]</scope>
    <source>
        <strain evidence="2 3">ML2</strain>
    </source>
</reference>
<dbReference type="PANTHER" id="PTHR35149:SF1">
    <property type="entry name" value="DUF5655 DOMAIN-CONTAINING PROTEIN"/>
    <property type="match status" value="1"/>
</dbReference>
<dbReference type="EMBL" id="FOVK01000008">
    <property type="protein sequence ID" value="SFN95760.1"/>
    <property type="molecule type" value="Genomic_DNA"/>
</dbReference>
<evidence type="ECO:0000313" key="3">
    <source>
        <dbReference type="Proteomes" id="UP000181899"/>
    </source>
</evidence>
<evidence type="ECO:0000313" key="2">
    <source>
        <dbReference type="EMBL" id="SFN95760.1"/>
    </source>
</evidence>
<dbReference type="AlphaFoldDB" id="A0A1I5D993"/>
<feature type="domain" description="GmrSD restriction endonucleases N-terminal" evidence="1">
    <location>
        <begin position="11"/>
        <end position="219"/>
    </location>
</feature>
<dbReference type="Pfam" id="PF03235">
    <property type="entry name" value="GmrSD_N"/>
    <property type="match status" value="1"/>
</dbReference>
<protein>
    <recommendedName>
        <fullName evidence="1">GmrSD restriction endonucleases N-terminal domain-containing protein</fullName>
    </recommendedName>
</protein>
<name>A0A1I5D993_9CLOT</name>
<dbReference type="Proteomes" id="UP000181899">
    <property type="component" value="Unassembled WGS sequence"/>
</dbReference>